<dbReference type="AlphaFoldDB" id="A0A0F9Y958"/>
<dbReference type="Pfam" id="PF14054">
    <property type="entry name" value="DUF4249"/>
    <property type="match status" value="1"/>
</dbReference>
<dbReference type="InterPro" id="IPR025345">
    <property type="entry name" value="DUF4249"/>
</dbReference>
<evidence type="ECO:0008006" key="2">
    <source>
        <dbReference type="Google" id="ProtNLM"/>
    </source>
</evidence>
<sequence>MKKLILFIICISALSSCIEEVDLGIEADEEVLNILIVESTLTNEMKNHRVILSRMDTIVDLGIDSIYSPFTPIRDINRDLVKYESNANVTITNDNGTSYSFNESSPGIYESEVEFAAEMGNSYELNVVTANGKSYSSTKMQIEGLASVSNIYAEKTTSESGAQGIGVFIDNSMETGNVQNLRYTYDETYKIIAPNWAPNDFKLTNYDPCALPVVTYDLEIIEREEEQQVCYGNNLSNSIIQARQSNLGTNNIKKFMVRFIDKQNFIISHRYSIEVAQLVSNSASYSFYNQLNNFSQTGSIFSQVQPGFLEGNLSSDDGRQGSIIGFFDVVSVSKNRLFFNYSDFYADEELPPYPFNCSELTAPESHDSFCLSGPRGPNPCPQSIIQQVNLNLISYVKPNVNEGKCQGPHIFVPKVCGDCTVIGSNVEPAFWVE</sequence>
<evidence type="ECO:0000313" key="1">
    <source>
        <dbReference type="EMBL" id="KKO01184.1"/>
    </source>
</evidence>
<protein>
    <recommendedName>
        <fullName evidence="2">DUF4249 domain-containing protein</fullName>
    </recommendedName>
</protein>
<accession>A0A0F9Y958</accession>
<dbReference type="EMBL" id="LAZR01000036">
    <property type="protein sequence ID" value="KKO01184.1"/>
    <property type="molecule type" value="Genomic_DNA"/>
</dbReference>
<gene>
    <name evidence="1" type="ORF">LCGC14_0117710</name>
</gene>
<name>A0A0F9Y958_9ZZZZ</name>
<dbReference type="PROSITE" id="PS51257">
    <property type="entry name" value="PROKAR_LIPOPROTEIN"/>
    <property type="match status" value="1"/>
</dbReference>
<proteinExistence type="predicted"/>
<organism evidence="1">
    <name type="scientific">marine sediment metagenome</name>
    <dbReference type="NCBI Taxonomy" id="412755"/>
    <lineage>
        <taxon>unclassified sequences</taxon>
        <taxon>metagenomes</taxon>
        <taxon>ecological metagenomes</taxon>
    </lineage>
</organism>
<reference evidence="1" key="1">
    <citation type="journal article" date="2015" name="Nature">
        <title>Complex archaea that bridge the gap between prokaryotes and eukaryotes.</title>
        <authorList>
            <person name="Spang A."/>
            <person name="Saw J.H."/>
            <person name="Jorgensen S.L."/>
            <person name="Zaremba-Niedzwiedzka K."/>
            <person name="Martijn J."/>
            <person name="Lind A.E."/>
            <person name="van Eijk R."/>
            <person name="Schleper C."/>
            <person name="Guy L."/>
            <person name="Ettema T.J."/>
        </authorList>
    </citation>
    <scope>NUCLEOTIDE SEQUENCE</scope>
</reference>
<comment type="caution">
    <text evidence="1">The sequence shown here is derived from an EMBL/GenBank/DDBJ whole genome shotgun (WGS) entry which is preliminary data.</text>
</comment>